<dbReference type="EMBL" id="PHIG01000063">
    <property type="protein sequence ID" value="PJK27521.1"/>
    <property type="molecule type" value="Genomic_DNA"/>
</dbReference>
<organism evidence="2 3">
    <name type="scientific">Minwuia thermotolerans</name>
    <dbReference type="NCBI Taxonomy" id="2056226"/>
    <lineage>
        <taxon>Bacteria</taxon>
        <taxon>Pseudomonadati</taxon>
        <taxon>Pseudomonadota</taxon>
        <taxon>Alphaproteobacteria</taxon>
        <taxon>Minwuiales</taxon>
        <taxon>Minwuiaceae</taxon>
        <taxon>Minwuia</taxon>
    </lineage>
</organism>
<evidence type="ECO:0000313" key="3">
    <source>
        <dbReference type="Proteomes" id="UP000229498"/>
    </source>
</evidence>
<dbReference type="AlphaFoldDB" id="A0A2M9FVP2"/>
<evidence type="ECO:0008006" key="4">
    <source>
        <dbReference type="Google" id="ProtNLM"/>
    </source>
</evidence>
<sequence length="110" mass="12306">MLAALAAGGTGFAKPDDGRHSPARGFAERFAEPERRGGGNPWERRAENGRRKADELPLSQILRRIQQSEGGQAEQIQYADGRYVIMWRYPDGRLQRLIADARTGRVSQGR</sequence>
<evidence type="ECO:0000313" key="2">
    <source>
        <dbReference type="EMBL" id="PJK27521.1"/>
    </source>
</evidence>
<reference evidence="2 3" key="1">
    <citation type="submission" date="2017-11" db="EMBL/GenBank/DDBJ databases">
        <title>Draft genome sequence of Rhizobiales bacterium SY3-13.</title>
        <authorList>
            <person name="Sun C."/>
        </authorList>
    </citation>
    <scope>NUCLEOTIDE SEQUENCE [LARGE SCALE GENOMIC DNA]</scope>
    <source>
        <strain evidence="2 3">SY3-13</strain>
    </source>
</reference>
<evidence type="ECO:0000256" key="1">
    <source>
        <dbReference type="SAM" id="MobiDB-lite"/>
    </source>
</evidence>
<feature type="region of interest" description="Disordered" evidence="1">
    <location>
        <begin position="1"/>
        <end position="54"/>
    </location>
</feature>
<accession>A0A2M9FVP2</accession>
<gene>
    <name evidence="2" type="ORF">CVT23_21635</name>
</gene>
<protein>
    <recommendedName>
        <fullName evidence="4">PepSY domain-containing protein</fullName>
    </recommendedName>
</protein>
<comment type="caution">
    <text evidence="2">The sequence shown here is derived from an EMBL/GenBank/DDBJ whole genome shotgun (WGS) entry which is preliminary data.</text>
</comment>
<keyword evidence="3" id="KW-1185">Reference proteome</keyword>
<name>A0A2M9FVP2_9PROT</name>
<dbReference type="Proteomes" id="UP000229498">
    <property type="component" value="Unassembled WGS sequence"/>
</dbReference>
<proteinExistence type="predicted"/>
<feature type="compositionally biased region" description="Basic and acidic residues" evidence="1">
    <location>
        <begin position="14"/>
        <end position="54"/>
    </location>
</feature>